<name>A0AAW1WEF7_RUBAR</name>
<comment type="caution">
    <text evidence="1">The sequence shown here is derived from an EMBL/GenBank/DDBJ whole genome shotgun (WGS) entry which is preliminary data.</text>
</comment>
<dbReference type="Proteomes" id="UP001457282">
    <property type="component" value="Unassembled WGS sequence"/>
</dbReference>
<evidence type="ECO:0000313" key="1">
    <source>
        <dbReference type="EMBL" id="KAK9922420.1"/>
    </source>
</evidence>
<keyword evidence="2" id="KW-1185">Reference proteome</keyword>
<accession>A0AAW1WEF7</accession>
<sequence length="155" mass="17271">MDWASRCRLRRGYRRRQKLPCVIVEQSKQGPGQLKNDGMAVMVPCCCFHLNSSTSPEPCQSLRASAKPAAITSRATDDATSSQSPHRVTTFLIEQRRRRFVQHPPLIPDPAAQFCRQRTRTRAQSILASSAIATKPRSLPPALIAVATCILFEIE</sequence>
<gene>
    <name evidence="1" type="ORF">M0R45_030885</name>
</gene>
<protein>
    <submittedName>
        <fullName evidence="1">Uncharacterized protein</fullName>
    </submittedName>
</protein>
<reference evidence="1 2" key="1">
    <citation type="journal article" date="2023" name="G3 (Bethesda)">
        <title>A chromosome-length genome assembly and annotation of blackberry (Rubus argutus, cv. 'Hillquist').</title>
        <authorList>
            <person name="Bruna T."/>
            <person name="Aryal R."/>
            <person name="Dudchenko O."/>
            <person name="Sargent D.J."/>
            <person name="Mead D."/>
            <person name="Buti M."/>
            <person name="Cavallini A."/>
            <person name="Hytonen T."/>
            <person name="Andres J."/>
            <person name="Pham M."/>
            <person name="Weisz D."/>
            <person name="Mascagni F."/>
            <person name="Usai G."/>
            <person name="Natali L."/>
            <person name="Bassil N."/>
            <person name="Fernandez G.E."/>
            <person name="Lomsadze A."/>
            <person name="Armour M."/>
            <person name="Olukolu B."/>
            <person name="Poorten T."/>
            <person name="Britton C."/>
            <person name="Davik J."/>
            <person name="Ashrafi H."/>
            <person name="Aiden E.L."/>
            <person name="Borodovsky M."/>
            <person name="Worthington M."/>
        </authorList>
    </citation>
    <scope>NUCLEOTIDE SEQUENCE [LARGE SCALE GENOMIC DNA]</scope>
    <source>
        <strain evidence="1">PI 553951</strain>
    </source>
</reference>
<dbReference type="EMBL" id="JBEDUW010000006">
    <property type="protein sequence ID" value="KAK9922420.1"/>
    <property type="molecule type" value="Genomic_DNA"/>
</dbReference>
<organism evidence="1 2">
    <name type="scientific">Rubus argutus</name>
    <name type="common">Southern blackberry</name>
    <dbReference type="NCBI Taxonomy" id="59490"/>
    <lineage>
        <taxon>Eukaryota</taxon>
        <taxon>Viridiplantae</taxon>
        <taxon>Streptophyta</taxon>
        <taxon>Embryophyta</taxon>
        <taxon>Tracheophyta</taxon>
        <taxon>Spermatophyta</taxon>
        <taxon>Magnoliopsida</taxon>
        <taxon>eudicotyledons</taxon>
        <taxon>Gunneridae</taxon>
        <taxon>Pentapetalae</taxon>
        <taxon>rosids</taxon>
        <taxon>fabids</taxon>
        <taxon>Rosales</taxon>
        <taxon>Rosaceae</taxon>
        <taxon>Rosoideae</taxon>
        <taxon>Rosoideae incertae sedis</taxon>
        <taxon>Rubus</taxon>
    </lineage>
</organism>
<proteinExistence type="predicted"/>
<dbReference type="AlphaFoldDB" id="A0AAW1WEF7"/>
<evidence type="ECO:0000313" key="2">
    <source>
        <dbReference type="Proteomes" id="UP001457282"/>
    </source>
</evidence>